<dbReference type="GO" id="GO:0005789">
    <property type="term" value="C:endoplasmic reticulum membrane"/>
    <property type="evidence" value="ECO:0007669"/>
    <property type="project" value="UniProtKB-SubCell"/>
</dbReference>
<evidence type="ECO:0000256" key="3">
    <source>
        <dbReference type="ARBA" id="ARBA00009986"/>
    </source>
</evidence>
<dbReference type="GO" id="GO:0006081">
    <property type="term" value="P:aldehyde metabolic process"/>
    <property type="evidence" value="ECO:0007669"/>
    <property type="project" value="InterPro"/>
</dbReference>
<evidence type="ECO:0000256" key="19">
    <source>
        <dbReference type="ARBA" id="ARBA00048322"/>
    </source>
</evidence>
<evidence type="ECO:0000313" key="29">
    <source>
        <dbReference type="Proteomes" id="UP000694419"/>
    </source>
</evidence>
<evidence type="ECO:0000256" key="8">
    <source>
        <dbReference type="ARBA" id="ARBA00022989"/>
    </source>
</evidence>
<dbReference type="PANTHER" id="PTHR43570">
    <property type="entry name" value="ALDEHYDE DEHYDROGENASE"/>
    <property type="match status" value="1"/>
</dbReference>
<dbReference type="GO" id="GO:0004028">
    <property type="term" value="F:3-chloroallyl aldehyde dehydrogenase activity"/>
    <property type="evidence" value="ECO:0007669"/>
    <property type="project" value="TreeGrafter"/>
</dbReference>
<organism evidence="28 29">
    <name type="scientific">Calidris pygmaea</name>
    <name type="common">Spoon-billed sandpiper</name>
    <dbReference type="NCBI Taxonomy" id="425635"/>
    <lineage>
        <taxon>Eukaryota</taxon>
        <taxon>Metazoa</taxon>
        <taxon>Chordata</taxon>
        <taxon>Craniata</taxon>
        <taxon>Vertebrata</taxon>
        <taxon>Euteleostomi</taxon>
        <taxon>Archelosauria</taxon>
        <taxon>Archosauria</taxon>
        <taxon>Dinosauria</taxon>
        <taxon>Saurischia</taxon>
        <taxon>Theropoda</taxon>
        <taxon>Coelurosauria</taxon>
        <taxon>Aves</taxon>
        <taxon>Neognathae</taxon>
        <taxon>Neoaves</taxon>
        <taxon>Charadriiformes</taxon>
        <taxon>Scolopacidae</taxon>
        <taxon>Calidris</taxon>
    </lineage>
</organism>
<keyword evidence="5" id="KW-0256">Endoplasmic reticulum</keyword>
<evidence type="ECO:0000256" key="15">
    <source>
        <dbReference type="ARBA" id="ARBA00047498"/>
    </source>
</evidence>
<evidence type="ECO:0000256" key="13">
    <source>
        <dbReference type="ARBA" id="ARBA00039622"/>
    </source>
</evidence>
<evidence type="ECO:0000256" key="22">
    <source>
        <dbReference type="ARBA" id="ARBA00048826"/>
    </source>
</evidence>
<keyword evidence="6" id="KW-0443">Lipid metabolism</keyword>
<feature type="coiled-coil region" evidence="26">
    <location>
        <begin position="23"/>
        <end position="50"/>
    </location>
</feature>
<reference evidence="28" key="1">
    <citation type="submission" date="2025-08" db="UniProtKB">
        <authorList>
            <consortium name="Ensembl"/>
        </authorList>
    </citation>
    <scope>IDENTIFICATION</scope>
</reference>
<evidence type="ECO:0000256" key="17">
    <source>
        <dbReference type="ARBA" id="ARBA00047920"/>
    </source>
</evidence>
<accession>A0A8C3JP96</accession>
<dbReference type="Proteomes" id="UP000694419">
    <property type="component" value="Unplaced"/>
</dbReference>
<comment type="catalytic activity">
    <reaction evidence="23">
        <text>a fatty aldehyde + NAD(+) + H2O = a fatty acid + NADH + 2 H(+)</text>
        <dbReference type="Rhea" id="RHEA:49832"/>
        <dbReference type="ChEBI" id="CHEBI:15377"/>
        <dbReference type="ChEBI" id="CHEBI:15378"/>
        <dbReference type="ChEBI" id="CHEBI:28868"/>
        <dbReference type="ChEBI" id="CHEBI:35746"/>
        <dbReference type="ChEBI" id="CHEBI:57540"/>
        <dbReference type="ChEBI" id="CHEBI:57945"/>
    </reaction>
</comment>
<comment type="similarity">
    <text evidence="3">Belongs to the aldehyde dehydrogenase family.</text>
</comment>
<evidence type="ECO:0000256" key="23">
    <source>
        <dbReference type="ARBA" id="ARBA00048895"/>
    </source>
</evidence>
<comment type="catalytic activity">
    <reaction evidence="24">
        <text>decanal + NAD(+) + H2O = decanoate + NADH + 2 H(+)</text>
        <dbReference type="Rhea" id="RHEA:44104"/>
        <dbReference type="ChEBI" id="CHEBI:15377"/>
        <dbReference type="ChEBI" id="CHEBI:15378"/>
        <dbReference type="ChEBI" id="CHEBI:27689"/>
        <dbReference type="ChEBI" id="CHEBI:31457"/>
        <dbReference type="ChEBI" id="CHEBI:57540"/>
        <dbReference type="ChEBI" id="CHEBI:57945"/>
    </reaction>
</comment>
<evidence type="ECO:0000256" key="7">
    <source>
        <dbReference type="ARBA" id="ARBA00022848"/>
    </source>
</evidence>
<dbReference type="GO" id="GO:0120553">
    <property type="term" value="F:farnesal dehydrogenase (NAD+) activity"/>
    <property type="evidence" value="ECO:0007669"/>
    <property type="project" value="UniProtKB-EC"/>
</dbReference>
<comment type="catalytic activity">
    <reaction evidence="15">
        <text>2,6,10,14-tetramethylpentadecanal + NAD(+) + H2O = 2,6,10,14-tetramethylpentadecanoate + NADH + 2 H(+)</text>
        <dbReference type="Rhea" id="RHEA:44016"/>
        <dbReference type="ChEBI" id="CHEBI:15377"/>
        <dbReference type="ChEBI" id="CHEBI:15378"/>
        <dbReference type="ChEBI" id="CHEBI:49189"/>
        <dbReference type="ChEBI" id="CHEBI:57540"/>
        <dbReference type="ChEBI" id="CHEBI:57945"/>
        <dbReference type="ChEBI" id="CHEBI:77268"/>
    </reaction>
</comment>
<keyword evidence="6" id="KW-0276">Fatty acid metabolism</keyword>
<dbReference type="InterPro" id="IPR016162">
    <property type="entry name" value="Ald_DH_N"/>
</dbReference>
<evidence type="ECO:0000256" key="25">
    <source>
        <dbReference type="ARBA" id="ARBA00049148"/>
    </source>
</evidence>
<comment type="catalytic activity">
    <reaction evidence="18">
        <text>tetradecanal + NAD(+) + H2O = tetradecanoate + NADH + 2 H(+)</text>
        <dbReference type="Rhea" id="RHEA:44172"/>
        <dbReference type="ChEBI" id="CHEBI:15377"/>
        <dbReference type="ChEBI" id="CHEBI:15378"/>
        <dbReference type="ChEBI" id="CHEBI:30807"/>
        <dbReference type="ChEBI" id="CHEBI:57540"/>
        <dbReference type="ChEBI" id="CHEBI:57945"/>
        <dbReference type="ChEBI" id="CHEBI:84067"/>
    </reaction>
</comment>
<evidence type="ECO:0000256" key="12">
    <source>
        <dbReference type="ARBA" id="ARBA00039117"/>
    </source>
</evidence>
<evidence type="ECO:0000256" key="14">
    <source>
        <dbReference type="ARBA" id="ARBA00042336"/>
    </source>
</evidence>
<dbReference type="InterPro" id="IPR015590">
    <property type="entry name" value="Aldehyde_DH_dom"/>
</dbReference>
<evidence type="ECO:0000256" key="4">
    <source>
        <dbReference type="ARBA" id="ARBA00022692"/>
    </source>
</evidence>
<sequence length="292" mass="32100">MEKMQQVVGRARAAFNSGRCRSLEFRLQQLKALERMVKEKEKEILAAIKADLHKSGHNAYSHEILGVLGELALTMDKLPSWAAPQPVKKNLLTMRDEAYIYPEPLGVVLIIGAWNYPFVLVMQPLIGAIAAGNAVVVKPSEISENTAQLVADLLPQYLDRELYPVVTGGVPETTELLTQRFDHILYTGNSAVGKIVMAAAAKHLTPVTLESPLPSMSSQTTRRWVWAVLSCRGDCLQFGAECGQSQARLPTGSVLAPLFNPFESQCLPHRGPRVSPELLYPPSLLLCICMTL</sequence>
<evidence type="ECO:0000259" key="27">
    <source>
        <dbReference type="Pfam" id="PF00171"/>
    </source>
</evidence>
<dbReference type="Gene3D" id="3.40.605.10">
    <property type="entry name" value="Aldehyde Dehydrogenase, Chain A, domain 1"/>
    <property type="match status" value="1"/>
</dbReference>
<comment type="catalytic activity">
    <reaction evidence="17">
        <text>(2E,6E)-farnesal + NAD(+) + H2O = (2E,6E)-farnesoate + NADH + 2 H(+)</text>
        <dbReference type="Rhea" id="RHEA:24216"/>
        <dbReference type="ChEBI" id="CHEBI:15377"/>
        <dbReference type="ChEBI" id="CHEBI:15378"/>
        <dbReference type="ChEBI" id="CHEBI:15894"/>
        <dbReference type="ChEBI" id="CHEBI:57540"/>
        <dbReference type="ChEBI" id="CHEBI:57945"/>
        <dbReference type="ChEBI" id="CHEBI:83276"/>
        <dbReference type="EC" id="1.2.1.94"/>
    </reaction>
</comment>
<evidence type="ECO:0000313" key="28">
    <source>
        <dbReference type="Ensembl" id="ENSCPGP00000010966.1"/>
    </source>
</evidence>
<keyword evidence="9" id="KW-0560">Oxidoreductase</keyword>
<reference evidence="28" key="2">
    <citation type="submission" date="2025-09" db="UniProtKB">
        <authorList>
            <consortium name="Ensembl"/>
        </authorList>
    </citation>
    <scope>IDENTIFICATION</scope>
</reference>
<comment type="catalytic activity">
    <reaction evidence="21">
        <text>octadecanal + NAD(+) + H2O = octadecanoate + NADH + 2 H(+)</text>
        <dbReference type="Rhea" id="RHEA:44020"/>
        <dbReference type="ChEBI" id="CHEBI:15377"/>
        <dbReference type="ChEBI" id="CHEBI:15378"/>
        <dbReference type="ChEBI" id="CHEBI:17034"/>
        <dbReference type="ChEBI" id="CHEBI:25629"/>
        <dbReference type="ChEBI" id="CHEBI:57540"/>
        <dbReference type="ChEBI" id="CHEBI:57945"/>
    </reaction>
</comment>
<name>A0A8C3JP96_9CHAR</name>
<comment type="catalytic activity">
    <reaction evidence="20">
        <text>22-oxodocosanoate + NAD(+) + H2O = docosanedioate + NADH + 2 H(+)</text>
        <dbReference type="Rhea" id="RHEA:39015"/>
        <dbReference type="ChEBI" id="CHEBI:15377"/>
        <dbReference type="ChEBI" id="CHEBI:15378"/>
        <dbReference type="ChEBI" id="CHEBI:57540"/>
        <dbReference type="ChEBI" id="CHEBI:57945"/>
        <dbReference type="ChEBI" id="CHEBI:76298"/>
        <dbReference type="ChEBI" id="CHEBI:76299"/>
    </reaction>
</comment>
<feature type="domain" description="Aldehyde dehydrogenase" evidence="27">
    <location>
        <begin position="2"/>
        <end position="210"/>
    </location>
</feature>
<dbReference type="Ensembl" id="ENSCPGT00000012024.1">
    <property type="protein sequence ID" value="ENSCPGP00000010966.1"/>
    <property type="gene ID" value="ENSCPGG00000007809.1"/>
</dbReference>
<evidence type="ECO:0000256" key="24">
    <source>
        <dbReference type="ARBA" id="ARBA00048972"/>
    </source>
</evidence>
<protein>
    <recommendedName>
        <fullName evidence="13">Aldehyde dehydrogenase family 3 member A2</fullName>
        <ecNumber evidence="11">1.2.1.3</ecNumber>
        <ecNumber evidence="12">1.2.1.94</ecNumber>
    </recommendedName>
    <alternativeName>
        <fullName evidence="14">Fatty aldehyde dehydrogenase</fullName>
    </alternativeName>
</protein>
<dbReference type="InterPro" id="IPR016161">
    <property type="entry name" value="Ald_DH/histidinol_DH"/>
</dbReference>
<evidence type="ECO:0000256" key="18">
    <source>
        <dbReference type="ARBA" id="ARBA00047959"/>
    </source>
</evidence>
<comment type="subcellular location">
    <subcellularLocation>
        <location evidence="1">Endoplasmic reticulum membrane</location>
        <topology evidence="1">Single-pass membrane protein</topology>
        <orientation evidence="1">Cytoplasmic side</orientation>
    </subcellularLocation>
    <subcellularLocation>
        <location evidence="2">Microsome membrane</location>
    </subcellularLocation>
</comment>
<keyword evidence="8" id="KW-1133">Transmembrane helix</keyword>
<keyword evidence="29" id="KW-1185">Reference proteome</keyword>
<keyword evidence="10" id="KW-0472">Membrane</keyword>
<evidence type="ECO:0000256" key="20">
    <source>
        <dbReference type="ARBA" id="ARBA00048607"/>
    </source>
</evidence>
<evidence type="ECO:0000256" key="11">
    <source>
        <dbReference type="ARBA" id="ARBA00024226"/>
    </source>
</evidence>
<dbReference type="FunFam" id="3.40.605.10:FF:000004">
    <property type="entry name" value="Aldehyde dehydrogenase"/>
    <property type="match status" value="1"/>
</dbReference>
<evidence type="ECO:0000256" key="5">
    <source>
        <dbReference type="ARBA" id="ARBA00022824"/>
    </source>
</evidence>
<dbReference type="AlphaFoldDB" id="A0A8C3JP96"/>
<dbReference type="EC" id="1.2.1.94" evidence="12"/>
<evidence type="ECO:0000256" key="16">
    <source>
        <dbReference type="ARBA" id="ARBA00047531"/>
    </source>
</evidence>
<dbReference type="SUPFAM" id="SSF53720">
    <property type="entry name" value="ALDH-like"/>
    <property type="match status" value="1"/>
</dbReference>
<evidence type="ECO:0000256" key="6">
    <source>
        <dbReference type="ARBA" id="ARBA00022832"/>
    </source>
</evidence>
<dbReference type="EC" id="1.2.1.3" evidence="11"/>
<keyword evidence="4" id="KW-0812">Transmembrane</keyword>
<proteinExistence type="inferred from homology"/>
<evidence type="ECO:0000256" key="1">
    <source>
        <dbReference type="ARBA" id="ARBA00004131"/>
    </source>
</evidence>
<comment type="catalytic activity">
    <reaction evidence="22">
        <text>(2E)-hexadecenal + NAD(+) + H2O = (E)-hexadec-2-enoate + NADH + 2 H(+)</text>
        <dbReference type="Rhea" id="RHEA:36135"/>
        <dbReference type="ChEBI" id="CHEBI:15377"/>
        <dbReference type="ChEBI" id="CHEBI:15378"/>
        <dbReference type="ChEBI" id="CHEBI:17585"/>
        <dbReference type="ChEBI" id="CHEBI:57540"/>
        <dbReference type="ChEBI" id="CHEBI:57945"/>
        <dbReference type="ChEBI" id="CHEBI:72745"/>
    </reaction>
</comment>
<keyword evidence="7" id="KW-0492">Microsome</keyword>
<dbReference type="Pfam" id="PF00171">
    <property type="entry name" value="Aldedh"/>
    <property type="match status" value="1"/>
</dbReference>
<dbReference type="InterPro" id="IPR012394">
    <property type="entry name" value="Aldehyde_DH_NAD(P)"/>
</dbReference>
<evidence type="ECO:0000256" key="9">
    <source>
        <dbReference type="ARBA" id="ARBA00023002"/>
    </source>
</evidence>
<evidence type="ECO:0000256" key="2">
    <source>
        <dbReference type="ARBA" id="ARBA00004524"/>
    </source>
</evidence>
<comment type="catalytic activity">
    <reaction evidence="16">
        <text>heptanal + NAD(+) + H2O = heptanoate + NADH + 2 H(+)</text>
        <dbReference type="Rhea" id="RHEA:44108"/>
        <dbReference type="ChEBI" id="CHEBI:15377"/>
        <dbReference type="ChEBI" id="CHEBI:15378"/>
        <dbReference type="ChEBI" id="CHEBI:32362"/>
        <dbReference type="ChEBI" id="CHEBI:34787"/>
        <dbReference type="ChEBI" id="CHEBI:57540"/>
        <dbReference type="ChEBI" id="CHEBI:57945"/>
    </reaction>
</comment>
<evidence type="ECO:0000256" key="21">
    <source>
        <dbReference type="ARBA" id="ARBA00048648"/>
    </source>
</evidence>
<keyword evidence="26" id="KW-0175">Coiled coil</keyword>
<evidence type="ECO:0000256" key="26">
    <source>
        <dbReference type="SAM" id="Coils"/>
    </source>
</evidence>
<dbReference type="PANTHER" id="PTHR43570:SF9">
    <property type="entry name" value="ALDEHYDE DEHYDROGENASE FAMILY 3 MEMBER A2"/>
    <property type="match status" value="1"/>
</dbReference>
<comment type="catalytic activity">
    <reaction evidence="25">
        <text>hexadecanoate + NADH + 2 H(+) = hexadecanal + NAD(+) + H2O</text>
        <dbReference type="Rhea" id="RHEA:33739"/>
        <dbReference type="ChEBI" id="CHEBI:7896"/>
        <dbReference type="ChEBI" id="CHEBI:15377"/>
        <dbReference type="ChEBI" id="CHEBI:15378"/>
        <dbReference type="ChEBI" id="CHEBI:17600"/>
        <dbReference type="ChEBI" id="CHEBI:57540"/>
        <dbReference type="ChEBI" id="CHEBI:57945"/>
    </reaction>
</comment>
<evidence type="ECO:0000256" key="10">
    <source>
        <dbReference type="ARBA" id="ARBA00023136"/>
    </source>
</evidence>
<comment type="catalytic activity">
    <reaction evidence="19">
        <text>dodecanoate + NADH + 2 H(+) = dodecanal + NAD(+) + H2O</text>
        <dbReference type="Rhea" id="RHEA:44168"/>
        <dbReference type="ChEBI" id="CHEBI:15377"/>
        <dbReference type="ChEBI" id="CHEBI:15378"/>
        <dbReference type="ChEBI" id="CHEBI:18262"/>
        <dbReference type="ChEBI" id="CHEBI:27836"/>
        <dbReference type="ChEBI" id="CHEBI:57540"/>
        <dbReference type="ChEBI" id="CHEBI:57945"/>
    </reaction>
</comment>
<dbReference type="GO" id="GO:0006631">
    <property type="term" value="P:fatty acid metabolic process"/>
    <property type="evidence" value="ECO:0007669"/>
    <property type="project" value="UniProtKB-KW"/>
</dbReference>